<dbReference type="GO" id="GO:0016787">
    <property type="term" value="F:hydrolase activity"/>
    <property type="evidence" value="ECO:0007669"/>
    <property type="project" value="UniProtKB-KW"/>
</dbReference>
<dbReference type="AlphaFoldDB" id="A0A0T9L9Z5"/>
<dbReference type="Gene3D" id="3.90.320.10">
    <property type="match status" value="1"/>
</dbReference>
<dbReference type="RefSeq" id="WP_074014078.1">
    <property type="nucleotide sequence ID" value="NZ_CAWMAB010000007.1"/>
</dbReference>
<evidence type="ECO:0000313" key="2">
    <source>
        <dbReference type="EMBL" id="CNE71558.1"/>
    </source>
</evidence>
<dbReference type="EC" id="3.1.11.-" evidence="2"/>
<dbReference type="Proteomes" id="UP000045824">
    <property type="component" value="Unassembled WGS sequence"/>
</dbReference>
<dbReference type="InterPro" id="IPR024432">
    <property type="entry name" value="Put_RecE_PDDEXK-like_dom"/>
</dbReference>
<dbReference type="InterPro" id="IPR011604">
    <property type="entry name" value="PDDEXK-like_dom_sf"/>
</dbReference>
<proteinExistence type="predicted"/>
<evidence type="ECO:0000313" key="3">
    <source>
        <dbReference type="Proteomes" id="UP000045824"/>
    </source>
</evidence>
<evidence type="ECO:0000259" key="1">
    <source>
        <dbReference type="Pfam" id="PF12684"/>
    </source>
</evidence>
<feature type="domain" description="Putative exodeoxyribonuclease 8 PDDEXK-like" evidence="1">
    <location>
        <begin position="397"/>
        <end position="559"/>
    </location>
</feature>
<reference evidence="2 3" key="1">
    <citation type="submission" date="2015-03" db="EMBL/GenBank/DDBJ databases">
        <authorList>
            <person name="Murphy D."/>
        </authorList>
    </citation>
    <scope>NUCLEOTIDE SEQUENCE [LARGE SCALE GENOMIC DNA]</scope>
    <source>
        <strain evidence="2 3">FCF326</strain>
    </source>
</reference>
<dbReference type="EMBL" id="CPYI01000007">
    <property type="protein sequence ID" value="CNE71558.1"/>
    <property type="molecule type" value="Genomic_DNA"/>
</dbReference>
<dbReference type="Pfam" id="PF12684">
    <property type="entry name" value="DUF3799"/>
    <property type="match status" value="1"/>
</dbReference>
<sequence>MSEINKITALGMLVSRESDITDQVKNQAALILAAVAMPTLEKDSDMVDTVADYNKIFLAVIGVAKADTLPVDHVLGAINSLYGMLDDTTGNVDRRKFLRDYLANLSGDTGAAVETVTASPVPELAAEQTPTSPTEEKQLMPVEELEEVPAPAPNVPAYFEPGRYEGISNDVYHASNGISSSQIKDARVSLMYFHGRHITGAIKRESTEALTFGSLCHTMVLEPEKLDEEFSIEPVTPAGAFTSGDSMTKWLKEYNAALPALLSSDEIKVLLEAHNATLPAPYSLGGSVDDVGNVYTRLPAEFQTIPDGQKFTATLMKACIKEYNATLPVQLKTSGSRDTLLEQLAIISPEVVEAEAAKPAPLNTSGKKEDLAAAIKTVKPDALFADEITAAWLNADTNKSPITLKQYELAKAIQQAVFDHPAAGGLVNNPNRAVEVSYYGMDEDTGIDIRVRPDQEIDFNGIRVCFDLKTIQYGRIKQEALRSKLHRTIIDFDYHVSAAMYCDVGDFDQFFWIFVNKDEGYHWIAIVEASPDELELGRLEYKKALRDIQQAQETDHWPSPITSELVDELNDFDLRRLEALRLA</sequence>
<name>A0A0T9L9Z5_YERKR</name>
<organism evidence="2 3">
    <name type="scientific">Yersinia kristensenii</name>
    <dbReference type="NCBI Taxonomy" id="28152"/>
    <lineage>
        <taxon>Bacteria</taxon>
        <taxon>Pseudomonadati</taxon>
        <taxon>Pseudomonadota</taxon>
        <taxon>Gammaproteobacteria</taxon>
        <taxon>Enterobacterales</taxon>
        <taxon>Yersiniaceae</taxon>
        <taxon>Yersinia</taxon>
    </lineage>
</organism>
<keyword evidence="2" id="KW-0378">Hydrolase</keyword>
<gene>
    <name evidence="2" type="primary">recE</name>
    <name evidence="2" type="ORF">ERS008491_02062</name>
</gene>
<accession>A0A0T9L9Z5</accession>
<protein>
    <submittedName>
        <fullName evidence="2">Exodeoxyribonuclease 8</fullName>
        <ecNumber evidence="2">3.1.11.-</ecNumber>
    </submittedName>
</protein>